<organism evidence="2 3">
    <name type="scientific">Helobdella robusta</name>
    <name type="common">Californian leech</name>
    <dbReference type="NCBI Taxonomy" id="6412"/>
    <lineage>
        <taxon>Eukaryota</taxon>
        <taxon>Metazoa</taxon>
        <taxon>Spiralia</taxon>
        <taxon>Lophotrochozoa</taxon>
        <taxon>Annelida</taxon>
        <taxon>Clitellata</taxon>
        <taxon>Hirudinea</taxon>
        <taxon>Rhynchobdellida</taxon>
        <taxon>Glossiphoniidae</taxon>
        <taxon>Helobdella</taxon>
    </lineage>
</organism>
<reference evidence="1 3" key="2">
    <citation type="journal article" date="2013" name="Nature">
        <title>Insights into bilaterian evolution from three spiralian genomes.</title>
        <authorList>
            <person name="Simakov O."/>
            <person name="Marletaz F."/>
            <person name="Cho S.J."/>
            <person name="Edsinger-Gonzales E."/>
            <person name="Havlak P."/>
            <person name="Hellsten U."/>
            <person name="Kuo D.H."/>
            <person name="Larsson T."/>
            <person name="Lv J."/>
            <person name="Arendt D."/>
            <person name="Savage R."/>
            <person name="Osoegawa K."/>
            <person name="de Jong P."/>
            <person name="Grimwood J."/>
            <person name="Chapman J.A."/>
            <person name="Shapiro H."/>
            <person name="Aerts A."/>
            <person name="Otillar R.P."/>
            <person name="Terry A.Y."/>
            <person name="Boore J.L."/>
            <person name="Grigoriev I.V."/>
            <person name="Lindberg D.R."/>
            <person name="Seaver E.C."/>
            <person name="Weisblat D.A."/>
            <person name="Putnam N.H."/>
            <person name="Rokhsar D.S."/>
        </authorList>
    </citation>
    <scope>NUCLEOTIDE SEQUENCE</scope>
</reference>
<name>T1EVZ6_HELRO</name>
<dbReference type="AlphaFoldDB" id="T1EVZ6"/>
<keyword evidence="3" id="KW-1185">Reference proteome</keyword>
<dbReference type="Proteomes" id="UP000015101">
    <property type="component" value="Unassembled WGS sequence"/>
</dbReference>
<dbReference type="EMBL" id="AMQM01001886">
    <property type="status" value="NOT_ANNOTATED_CDS"/>
    <property type="molecule type" value="Genomic_DNA"/>
</dbReference>
<dbReference type="CTD" id="20200746"/>
<reference evidence="2" key="3">
    <citation type="submission" date="2015-06" db="UniProtKB">
        <authorList>
            <consortium name="EnsemblMetazoa"/>
        </authorList>
    </citation>
    <scope>IDENTIFICATION</scope>
</reference>
<accession>T1EVZ6</accession>
<dbReference type="HOGENOM" id="CLU_559324_0_0_1"/>
<gene>
    <name evidence="2" type="primary">20200746</name>
    <name evidence="1" type="ORF">HELRODRAFT_164935</name>
</gene>
<proteinExistence type="predicted"/>
<dbReference type="InParanoid" id="T1EVZ6"/>
<evidence type="ECO:0000313" key="1">
    <source>
        <dbReference type="EMBL" id="ESN92812.1"/>
    </source>
</evidence>
<dbReference type="EnsemblMetazoa" id="HelroT164935">
    <property type="protein sequence ID" value="HelroP164935"/>
    <property type="gene ID" value="HelroG164935"/>
</dbReference>
<sequence length="488" mass="55825">MEKLEVIKLLNVSIKGYSFPLLPVFTCFNCDKEFRLRVMLHAHQKECCSKFNSCEDLDHRHSSSNKREYFSMLGLKSVNVNSKHSKSDDSTNFFCGDIIVIDDEDEDEDDEIELPVSNNSLSKYQNPVATDEKLDSKNHVKSFLKVHLRNRYQKLLALDVTSPLGRRIDFKTSFKGKKQTCIMNGFPSYETWCLTILNEQKHSDSKYLKITKDPMVRKYNFRQKKQIKKLSKTAEELKLKMKLCSVSINRITTEVSPSYNSNKENKTFKDCPSSSEDQEPVIRKVYSLALNNSNDSLNQGSINNVNETEENLINLCDVDNDCFVCEVEPSNNKNLLAGRIEASPKSPQTFSFLCRICDNVVECNSGSQENMRQHYAYVHNIFNVNLVPCVLNGKTIWKLVETYNPLIKKLCFKGTNNKNTESLNTLPSRTGILPSHTVQCGKSSSNSHFQSRTMLSTNSFSESFNRKNFLSSKSLNYQTFSTDIICID</sequence>
<dbReference type="KEGG" id="hro:HELRODRAFT_164935"/>
<reference evidence="3" key="1">
    <citation type="submission" date="2012-12" db="EMBL/GenBank/DDBJ databases">
        <authorList>
            <person name="Hellsten U."/>
            <person name="Grimwood J."/>
            <person name="Chapman J.A."/>
            <person name="Shapiro H."/>
            <person name="Aerts A."/>
            <person name="Otillar R.P."/>
            <person name="Terry A.Y."/>
            <person name="Boore J.L."/>
            <person name="Simakov O."/>
            <person name="Marletaz F."/>
            <person name="Cho S.-J."/>
            <person name="Edsinger-Gonzales E."/>
            <person name="Havlak P."/>
            <person name="Kuo D.-H."/>
            <person name="Larsson T."/>
            <person name="Lv J."/>
            <person name="Arendt D."/>
            <person name="Savage R."/>
            <person name="Osoegawa K."/>
            <person name="de Jong P."/>
            <person name="Lindberg D.R."/>
            <person name="Seaver E.C."/>
            <person name="Weisblat D.A."/>
            <person name="Putnam N.H."/>
            <person name="Grigoriev I.V."/>
            <person name="Rokhsar D.S."/>
        </authorList>
    </citation>
    <scope>NUCLEOTIDE SEQUENCE</scope>
</reference>
<protein>
    <submittedName>
        <fullName evidence="1 2">Uncharacterized protein</fullName>
    </submittedName>
</protein>
<dbReference type="GeneID" id="20200746"/>
<evidence type="ECO:0000313" key="2">
    <source>
        <dbReference type="EnsemblMetazoa" id="HelroP164935"/>
    </source>
</evidence>
<evidence type="ECO:0000313" key="3">
    <source>
        <dbReference type="Proteomes" id="UP000015101"/>
    </source>
</evidence>
<dbReference type="RefSeq" id="XP_009029111.1">
    <property type="nucleotide sequence ID" value="XM_009030863.1"/>
</dbReference>
<dbReference type="EMBL" id="KB097639">
    <property type="protein sequence ID" value="ESN92812.1"/>
    <property type="molecule type" value="Genomic_DNA"/>
</dbReference>